<evidence type="ECO:0000313" key="1">
    <source>
        <dbReference type="EnsemblMetazoa" id="GAUT046915-PA"/>
    </source>
</evidence>
<protein>
    <submittedName>
        <fullName evidence="1">Uncharacterized protein</fullName>
    </submittedName>
</protein>
<dbReference type="PANTHER" id="PTHR20977">
    <property type="entry name" value="AT13385P-RELATED"/>
    <property type="match status" value="1"/>
</dbReference>
<dbReference type="VEuPathDB" id="VectorBase:GAUT046915"/>
<organism evidence="1 2">
    <name type="scientific">Glossina austeni</name>
    <name type="common">Savannah tsetse fly</name>
    <dbReference type="NCBI Taxonomy" id="7395"/>
    <lineage>
        <taxon>Eukaryota</taxon>
        <taxon>Metazoa</taxon>
        <taxon>Ecdysozoa</taxon>
        <taxon>Arthropoda</taxon>
        <taxon>Hexapoda</taxon>
        <taxon>Insecta</taxon>
        <taxon>Pterygota</taxon>
        <taxon>Neoptera</taxon>
        <taxon>Endopterygota</taxon>
        <taxon>Diptera</taxon>
        <taxon>Brachycera</taxon>
        <taxon>Muscomorpha</taxon>
        <taxon>Hippoboscoidea</taxon>
        <taxon>Glossinidae</taxon>
        <taxon>Glossina</taxon>
    </lineage>
</organism>
<dbReference type="Proteomes" id="UP000078200">
    <property type="component" value="Unassembled WGS sequence"/>
</dbReference>
<dbReference type="EnsemblMetazoa" id="GAUT046915-RA">
    <property type="protein sequence ID" value="GAUT046915-PA"/>
    <property type="gene ID" value="GAUT046915"/>
</dbReference>
<name>A0A1A9VTE4_GLOAU</name>
<sequence>MLTKNTNLVSLRSASHFYKQVPINTRKCGPKVIEPMCDPKDKNMCKDKELKLADRISIAEPKSSMGEFICRDMPIRFDELYYKMSNKRTRKYPQTWVTPPELRIKLAEICLPLGQADPDPMPTRNRRTRKKLMSSCHGMDYSAGDLMPCKLMPKPLCKLSRKPRKCGRNALFIRPPKCKKQPTPYPCFSECKRVRPRSLRPIECKCLDKPAMCEAWERFRIQLTFVKGVPDGPCAEKKLGCLIIGPHPAKTC</sequence>
<dbReference type="InterPro" id="IPR006611">
    <property type="entry name" value="DUF1431_DROsp"/>
</dbReference>
<accession>A0A1A9VTE4</accession>
<reference evidence="1" key="1">
    <citation type="submission" date="2020-05" db="UniProtKB">
        <authorList>
            <consortium name="EnsemblMetazoa"/>
        </authorList>
    </citation>
    <scope>IDENTIFICATION</scope>
    <source>
        <strain evidence="1">TTRI</strain>
    </source>
</reference>
<dbReference type="AlphaFoldDB" id="A0A1A9VTE4"/>
<dbReference type="Pfam" id="PF07248">
    <property type="entry name" value="DUF1431"/>
    <property type="match status" value="1"/>
</dbReference>
<evidence type="ECO:0000313" key="2">
    <source>
        <dbReference type="Proteomes" id="UP000078200"/>
    </source>
</evidence>
<proteinExistence type="predicted"/>
<dbReference type="SMART" id="SM00689">
    <property type="entry name" value="DM6"/>
    <property type="match status" value="1"/>
</dbReference>
<keyword evidence="2" id="KW-1185">Reference proteome</keyword>
<dbReference type="PANTHER" id="PTHR20977:SF0">
    <property type="entry name" value="AT13385P-RELATED"/>
    <property type="match status" value="1"/>
</dbReference>